<name>A0A7J4IVA0_9ARCH</name>
<evidence type="ECO:0000313" key="2">
    <source>
        <dbReference type="EMBL" id="HIH08714.1"/>
    </source>
</evidence>
<keyword evidence="1" id="KW-0812">Transmembrane</keyword>
<evidence type="ECO:0000313" key="4">
    <source>
        <dbReference type="Proteomes" id="UP000577419"/>
    </source>
</evidence>
<sequence>MIMPQKPEKSKEEVLEELKQKVYSDRFVLWVKIIFLALLALALLTYFYLHFN</sequence>
<evidence type="ECO:0000256" key="1">
    <source>
        <dbReference type="SAM" id="Phobius"/>
    </source>
</evidence>
<reference evidence="2" key="1">
    <citation type="journal article" date="2020" name="bioRxiv">
        <title>A rank-normalized archaeal taxonomy based on genome phylogeny resolves widespread incomplete and uneven classifications.</title>
        <authorList>
            <person name="Rinke C."/>
            <person name="Chuvochina M."/>
            <person name="Mussig A.J."/>
            <person name="Chaumeil P.-A."/>
            <person name="Waite D.W."/>
            <person name="Whitman W.B."/>
            <person name="Parks D.H."/>
            <person name="Hugenholtz P."/>
        </authorList>
    </citation>
    <scope>NUCLEOTIDE SEQUENCE</scope>
    <source>
        <strain evidence="2">UBA10011</strain>
    </source>
</reference>
<feature type="transmembrane region" description="Helical" evidence="1">
    <location>
        <begin position="27"/>
        <end position="49"/>
    </location>
</feature>
<reference evidence="3" key="3">
    <citation type="submission" date="2021-05" db="EMBL/GenBank/DDBJ databases">
        <title>Protein family content uncovers lineage relationships and bacterial pathway maintenance mechanisms in DPANN archaea.</title>
        <authorList>
            <person name="Castelle C.J."/>
            <person name="Meheust R."/>
            <person name="Jaffe A.L."/>
            <person name="Seitz K."/>
            <person name="Gong X."/>
            <person name="Baker B.J."/>
            <person name="Banfield J.F."/>
        </authorList>
    </citation>
    <scope>NUCLEOTIDE SEQUENCE</scope>
    <source>
        <strain evidence="3">RIFCSPHIGHO2_01_FULL_GW2011_AR10_43_9</strain>
    </source>
</reference>
<evidence type="ECO:0000313" key="3">
    <source>
        <dbReference type="EMBL" id="MBS3058878.1"/>
    </source>
</evidence>
<protein>
    <submittedName>
        <fullName evidence="2">Uncharacterized protein</fullName>
    </submittedName>
</protein>
<keyword evidence="1" id="KW-0472">Membrane</keyword>
<dbReference type="EMBL" id="JAGVWF010000006">
    <property type="protein sequence ID" value="MBS3058878.1"/>
    <property type="molecule type" value="Genomic_DNA"/>
</dbReference>
<organism evidence="2 4">
    <name type="scientific">Candidatus Iainarchaeum sp</name>
    <dbReference type="NCBI Taxonomy" id="3101447"/>
    <lineage>
        <taxon>Archaea</taxon>
        <taxon>Candidatus Iainarchaeota</taxon>
        <taxon>Candidatus Iainarchaeia</taxon>
        <taxon>Candidatus Iainarchaeales</taxon>
        <taxon>Candidatus Iainarchaeaceae</taxon>
        <taxon>Candidatus Iainarchaeum</taxon>
    </lineage>
</organism>
<gene>
    <name evidence="2" type="ORF">HA237_05090</name>
    <name evidence="3" type="ORF">J4224_00445</name>
</gene>
<comment type="caution">
    <text evidence="2">The sequence shown here is derived from an EMBL/GenBank/DDBJ whole genome shotgun (WGS) entry which is preliminary data.</text>
</comment>
<keyword evidence="1" id="KW-1133">Transmembrane helix</keyword>
<dbReference type="Proteomes" id="UP000577419">
    <property type="component" value="Unassembled WGS sequence"/>
</dbReference>
<dbReference type="EMBL" id="DUFG01000025">
    <property type="protein sequence ID" value="HIH08714.1"/>
    <property type="molecule type" value="Genomic_DNA"/>
</dbReference>
<reference evidence="3" key="2">
    <citation type="submission" date="2021-03" db="EMBL/GenBank/DDBJ databases">
        <authorList>
            <person name="Jaffe A."/>
        </authorList>
    </citation>
    <scope>NUCLEOTIDE SEQUENCE</scope>
    <source>
        <strain evidence="3">RIFCSPHIGHO2_01_FULL_GW2011_AR10_43_9</strain>
    </source>
</reference>
<dbReference type="AlphaFoldDB" id="A0A7J4IVA0"/>
<proteinExistence type="predicted"/>
<dbReference type="Proteomes" id="UP000683213">
    <property type="component" value="Unassembled WGS sequence"/>
</dbReference>
<accession>A0A7J4IVA0</accession>